<dbReference type="AlphaFoldDB" id="A0A2H0TI90"/>
<dbReference type="Pfam" id="PF01797">
    <property type="entry name" value="Y1_Tnp"/>
    <property type="match status" value="1"/>
</dbReference>
<dbReference type="InterPro" id="IPR036515">
    <property type="entry name" value="Transposase_17_sf"/>
</dbReference>
<proteinExistence type="predicted"/>
<dbReference type="Gene3D" id="3.30.70.1290">
    <property type="entry name" value="Transposase IS200-like"/>
    <property type="match status" value="1"/>
</dbReference>
<organism evidence="2 3">
    <name type="scientific">Candidatus Niyogibacteria bacterium CG10_big_fil_rev_8_21_14_0_10_42_19</name>
    <dbReference type="NCBI Taxonomy" id="1974725"/>
    <lineage>
        <taxon>Bacteria</taxon>
        <taxon>Candidatus Niyogiibacteriota</taxon>
    </lineage>
</organism>
<dbReference type="SMART" id="SM01321">
    <property type="entry name" value="Y1_Tnp"/>
    <property type="match status" value="1"/>
</dbReference>
<accession>A0A2H0TI90</accession>
<name>A0A2H0TI90_9BACT</name>
<evidence type="ECO:0000313" key="3">
    <source>
        <dbReference type="Proteomes" id="UP000229383"/>
    </source>
</evidence>
<dbReference type="SUPFAM" id="SSF143422">
    <property type="entry name" value="Transposase IS200-like"/>
    <property type="match status" value="1"/>
</dbReference>
<dbReference type="GO" id="GO:0004803">
    <property type="term" value="F:transposase activity"/>
    <property type="evidence" value="ECO:0007669"/>
    <property type="project" value="InterPro"/>
</dbReference>
<feature type="domain" description="Transposase IS200-like" evidence="1">
    <location>
        <begin position="9"/>
        <end position="153"/>
    </location>
</feature>
<dbReference type="GO" id="GO:0006313">
    <property type="term" value="P:DNA transposition"/>
    <property type="evidence" value="ECO:0007669"/>
    <property type="project" value="InterPro"/>
</dbReference>
<sequence>MSIRRTPFVNEEFYHIFNRGVDKRVIFMNQEDTQRFFQGMDEFNTLNPIGSIFENSFRKKSPLGSEASKSRKTSKKLVDFICFCLIKNHYHFILKQVSNQGIEKFMHRLSTGYTKYFNIKHKRSGVLFQGPFKSVHIGENNQLLHTSVYVNLNFKIHQLGSEASKLSSWDEYIGKTEDSFCQKKDILGQFKSKDDYKKYALDNLPSILERKETLRELEK</sequence>
<dbReference type="Proteomes" id="UP000229383">
    <property type="component" value="Unassembled WGS sequence"/>
</dbReference>
<reference evidence="3" key="1">
    <citation type="submission" date="2017-09" db="EMBL/GenBank/DDBJ databases">
        <title>Depth-based differentiation of microbial function through sediment-hosted aquifers and enrichment of novel symbionts in the deep terrestrial subsurface.</title>
        <authorList>
            <person name="Probst A.J."/>
            <person name="Ladd B."/>
            <person name="Jarett J.K."/>
            <person name="Geller-Mcgrath D.E."/>
            <person name="Sieber C.M.K."/>
            <person name="Emerson J.B."/>
            <person name="Anantharaman K."/>
            <person name="Thomas B.C."/>
            <person name="Malmstrom R."/>
            <person name="Stieglmeier M."/>
            <person name="Klingl A."/>
            <person name="Woyke T."/>
            <person name="Ryan C.M."/>
            <person name="Banfield J.F."/>
        </authorList>
    </citation>
    <scope>NUCLEOTIDE SEQUENCE [LARGE SCALE GENOMIC DNA]</scope>
</reference>
<dbReference type="GO" id="GO:0003677">
    <property type="term" value="F:DNA binding"/>
    <property type="evidence" value="ECO:0007669"/>
    <property type="project" value="InterPro"/>
</dbReference>
<evidence type="ECO:0000313" key="2">
    <source>
        <dbReference type="EMBL" id="PIR70525.1"/>
    </source>
</evidence>
<dbReference type="EMBL" id="PFCN01000014">
    <property type="protein sequence ID" value="PIR70525.1"/>
    <property type="molecule type" value="Genomic_DNA"/>
</dbReference>
<protein>
    <recommendedName>
        <fullName evidence="1">Transposase IS200-like domain-containing protein</fullName>
    </recommendedName>
</protein>
<evidence type="ECO:0000259" key="1">
    <source>
        <dbReference type="SMART" id="SM01321"/>
    </source>
</evidence>
<comment type="caution">
    <text evidence="2">The sequence shown here is derived from an EMBL/GenBank/DDBJ whole genome shotgun (WGS) entry which is preliminary data.</text>
</comment>
<dbReference type="PANTHER" id="PTHR34322:SF2">
    <property type="entry name" value="TRANSPOSASE IS200-LIKE DOMAIN-CONTAINING PROTEIN"/>
    <property type="match status" value="1"/>
</dbReference>
<dbReference type="PANTHER" id="PTHR34322">
    <property type="entry name" value="TRANSPOSASE, Y1_TNP DOMAIN-CONTAINING"/>
    <property type="match status" value="1"/>
</dbReference>
<dbReference type="InterPro" id="IPR002686">
    <property type="entry name" value="Transposase_17"/>
</dbReference>
<gene>
    <name evidence="2" type="ORF">COU46_01145</name>
</gene>